<evidence type="ECO:0000313" key="3">
    <source>
        <dbReference type="Proteomes" id="UP001212997"/>
    </source>
</evidence>
<dbReference type="SMART" id="SM00661">
    <property type="entry name" value="RPOL9"/>
    <property type="match status" value="1"/>
</dbReference>
<dbReference type="PANTHER" id="PTHR11239:SF14">
    <property type="entry name" value="DNA-DIRECTED RNA POLYMERASE I SUBUNIT RPA12"/>
    <property type="match status" value="1"/>
</dbReference>
<accession>A0AAD5YJL2</accession>
<dbReference type="EMBL" id="JANAWD010000144">
    <property type="protein sequence ID" value="KAJ3485711.1"/>
    <property type="molecule type" value="Genomic_DNA"/>
</dbReference>
<feature type="domain" description="DNA-directed RNA polymerase II subunit RPB9-like zinc ribbon" evidence="1">
    <location>
        <begin position="12"/>
        <end position="62"/>
    </location>
</feature>
<dbReference type="Proteomes" id="UP001212997">
    <property type="component" value="Unassembled WGS sequence"/>
</dbReference>
<name>A0AAD5YJL2_9APHY</name>
<dbReference type="AlphaFoldDB" id="A0AAD5YJL2"/>
<dbReference type="InterPro" id="IPR012164">
    <property type="entry name" value="Rpa12/Rpb9/Rpc10/TFS"/>
</dbReference>
<dbReference type="InterPro" id="IPR001529">
    <property type="entry name" value="Zn_ribbon_RPB9"/>
</dbReference>
<sequence>MPKLAHKIGSLLFCPDCGTLLNLPRDDETEVACEQCGYLEPASSYENIEIVTKSHPDAFPSALHQKRKTQTKVHEGETLLKVTEKCPECGHMEAYSKEMQTKAPRFSTPASSANTAGELTIEEKGTESYDECQVIWKEQTQGKRDVIASESGPIMLYTYTPTEQNSATTPKPPRRLAVLATKASAKVATRRMKAR</sequence>
<protein>
    <recommendedName>
        <fullName evidence="1">DNA-directed RNA polymerase II subunit RPB9-like zinc ribbon domain-containing protein</fullName>
    </recommendedName>
</protein>
<comment type="caution">
    <text evidence="2">The sequence shown here is derived from an EMBL/GenBank/DDBJ whole genome shotgun (WGS) entry which is preliminary data.</text>
</comment>
<dbReference type="Pfam" id="PF02150">
    <property type="entry name" value="Zn_ribbon_RPB9"/>
    <property type="match status" value="1"/>
</dbReference>
<evidence type="ECO:0000259" key="1">
    <source>
        <dbReference type="SMART" id="SM00661"/>
    </source>
</evidence>
<proteinExistence type="predicted"/>
<dbReference type="GO" id="GO:0003899">
    <property type="term" value="F:DNA-directed RNA polymerase activity"/>
    <property type="evidence" value="ECO:0007669"/>
    <property type="project" value="InterPro"/>
</dbReference>
<reference evidence="2" key="1">
    <citation type="submission" date="2022-07" db="EMBL/GenBank/DDBJ databases">
        <title>Genome Sequence of Physisporinus lineatus.</title>
        <authorList>
            <person name="Buettner E."/>
        </authorList>
    </citation>
    <scope>NUCLEOTIDE SEQUENCE</scope>
    <source>
        <strain evidence="2">VT162</strain>
    </source>
</reference>
<dbReference type="GO" id="GO:0005736">
    <property type="term" value="C:RNA polymerase I complex"/>
    <property type="evidence" value="ECO:0007669"/>
    <property type="project" value="TreeGrafter"/>
</dbReference>
<gene>
    <name evidence="2" type="ORF">NLI96_g4769</name>
</gene>
<dbReference type="PANTHER" id="PTHR11239">
    <property type="entry name" value="DNA-DIRECTED RNA POLYMERASE"/>
    <property type="match status" value="1"/>
</dbReference>
<evidence type="ECO:0000313" key="2">
    <source>
        <dbReference type="EMBL" id="KAJ3485711.1"/>
    </source>
</evidence>
<dbReference type="GO" id="GO:0006363">
    <property type="term" value="P:termination of RNA polymerase I transcription"/>
    <property type="evidence" value="ECO:0007669"/>
    <property type="project" value="TreeGrafter"/>
</dbReference>
<keyword evidence="3" id="KW-1185">Reference proteome</keyword>
<organism evidence="2 3">
    <name type="scientific">Meripilus lineatus</name>
    <dbReference type="NCBI Taxonomy" id="2056292"/>
    <lineage>
        <taxon>Eukaryota</taxon>
        <taxon>Fungi</taxon>
        <taxon>Dikarya</taxon>
        <taxon>Basidiomycota</taxon>
        <taxon>Agaricomycotina</taxon>
        <taxon>Agaricomycetes</taxon>
        <taxon>Polyporales</taxon>
        <taxon>Meripilaceae</taxon>
        <taxon>Meripilus</taxon>
    </lineage>
</organism>